<dbReference type="AlphaFoldDB" id="A0A5C7EL20"/>
<dbReference type="Pfam" id="PF25917">
    <property type="entry name" value="BSH_RND"/>
    <property type="match status" value="1"/>
</dbReference>
<sequence length="373" mass="40293">MKPSTKKGLIALLALAVVAGVGLWWRNAHLSTVAAKPAPSGVVQAPPVMTVRAARVKRAALREEVSAVGTLLANESVMIRPEVDGRISEIHFTEGQFVARGARLVSLDSSEIEAQLRAVEAEVTLNRSRLKRAEELKEKNFISAQALDEARENLNQSLARQAEIQARLEKTVIRAPFDGVVGLRQVSPGAYVNKGQDIARLEGIGTLKLDFRVPEVFLSRLRVGQEVTVAVDAYPNEQFKGQIYAIEPAVDEQTRTVLLRARIPNPGVRLKPGMFARVSLTLGVRDNALVVPEEAIVPRGQELFVFKVVDGKALLTQVELGLRRPGEAEILAGLAPGDVVVTDGHQRLRDGAQVEIVSAAGAPPQTPRKPGNG</sequence>
<keyword evidence="2" id="KW-0175">Coiled coil</keyword>
<protein>
    <submittedName>
        <fullName evidence="6">Efflux RND transporter periplasmic adaptor subunit</fullName>
    </submittedName>
</protein>
<dbReference type="PANTHER" id="PTHR30469">
    <property type="entry name" value="MULTIDRUG RESISTANCE PROTEIN MDTA"/>
    <property type="match status" value="1"/>
</dbReference>
<keyword evidence="7" id="KW-1185">Reference proteome</keyword>
<evidence type="ECO:0000256" key="2">
    <source>
        <dbReference type="SAM" id="Coils"/>
    </source>
</evidence>
<evidence type="ECO:0000259" key="5">
    <source>
        <dbReference type="Pfam" id="PF25989"/>
    </source>
</evidence>
<accession>A0A5C7EL20</accession>
<proteinExistence type="inferred from homology"/>
<dbReference type="Pfam" id="PF25989">
    <property type="entry name" value="YknX_C"/>
    <property type="match status" value="1"/>
</dbReference>
<dbReference type="Pfam" id="PF25954">
    <property type="entry name" value="Beta-barrel_RND_2"/>
    <property type="match status" value="1"/>
</dbReference>
<comment type="caution">
    <text evidence="6">The sequence shown here is derived from an EMBL/GenBank/DDBJ whole genome shotgun (WGS) entry which is preliminary data.</text>
</comment>
<dbReference type="Proteomes" id="UP000321201">
    <property type="component" value="Unassembled WGS sequence"/>
</dbReference>
<evidence type="ECO:0000313" key="6">
    <source>
        <dbReference type="EMBL" id="TXF13020.1"/>
    </source>
</evidence>
<dbReference type="GO" id="GO:0015562">
    <property type="term" value="F:efflux transmembrane transporter activity"/>
    <property type="evidence" value="ECO:0007669"/>
    <property type="project" value="TreeGrafter"/>
</dbReference>
<comment type="similarity">
    <text evidence="1">Belongs to the membrane fusion protein (MFP) (TC 8.A.1) family.</text>
</comment>
<dbReference type="SUPFAM" id="SSF111369">
    <property type="entry name" value="HlyD-like secretion proteins"/>
    <property type="match status" value="1"/>
</dbReference>
<organism evidence="6 7">
    <name type="scientific">Pelomicrobium methylotrophicum</name>
    <dbReference type="NCBI Taxonomy" id="2602750"/>
    <lineage>
        <taxon>Bacteria</taxon>
        <taxon>Pseudomonadati</taxon>
        <taxon>Pseudomonadota</taxon>
        <taxon>Hydrogenophilia</taxon>
        <taxon>Hydrogenophilia incertae sedis</taxon>
        <taxon>Pelomicrobium</taxon>
    </lineage>
</organism>
<dbReference type="EMBL" id="VPFL01000003">
    <property type="protein sequence ID" value="TXF13020.1"/>
    <property type="molecule type" value="Genomic_DNA"/>
</dbReference>
<dbReference type="GO" id="GO:1990281">
    <property type="term" value="C:efflux pump complex"/>
    <property type="evidence" value="ECO:0007669"/>
    <property type="project" value="TreeGrafter"/>
</dbReference>
<evidence type="ECO:0000313" key="7">
    <source>
        <dbReference type="Proteomes" id="UP000321201"/>
    </source>
</evidence>
<evidence type="ECO:0000256" key="1">
    <source>
        <dbReference type="ARBA" id="ARBA00009477"/>
    </source>
</evidence>
<gene>
    <name evidence="6" type="ORF">FR698_02780</name>
</gene>
<feature type="domain" description="YknX-like C-terminal permuted SH3-like" evidence="5">
    <location>
        <begin position="288"/>
        <end position="356"/>
    </location>
</feature>
<dbReference type="InParanoid" id="A0A5C7EL20"/>
<name>A0A5C7EL20_9PROT</name>
<dbReference type="InterPro" id="IPR058625">
    <property type="entry name" value="MdtA-like_BSH"/>
</dbReference>
<dbReference type="FunFam" id="2.40.30.170:FF:000010">
    <property type="entry name" value="Efflux RND transporter periplasmic adaptor subunit"/>
    <property type="match status" value="1"/>
</dbReference>
<dbReference type="Gene3D" id="2.40.420.20">
    <property type="match status" value="1"/>
</dbReference>
<dbReference type="PANTHER" id="PTHR30469:SF11">
    <property type="entry name" value="BLL4320 PROTEIN"/>
    <property type="match status" value="1"/>
</dbReference>
<evidence type="ECO:0000259" key="3">
    <source>
        <dbReference type="Pfam" id="PF25917"/>
    </source>
</evidence>
<dbReference type="Gene3D" id="1.10.287.470">
    <property type="entry name" value="Helix hairpin bin"/>
    <property type="match status" value="1"/>
</dbReference>
<dbReference type="Gene3D" id="2.40.30.170">
    <property type="match status" value="1"/>
</dbReference>
<evidence type="ECO:0000259" key="4">
    <source>
        <dbReference type="Pfam" id="PF25954"/>
    </source>
</evidence>
<dbReference type="NCBIfam" id="TIGR01730">
    <property type="entry name" value="RND_mfp"/>
    <property type="match status" value="1"/>
</dbReference>
<dbReference type="InterPro" id="IPR006143">
    <property type="entry name" value="RND_pump_MFP"/>
</dbReference>
<feature type="coiled-coil region" evidence="2">
    <location>
        <begin position="116"/>
        <end position="167"/>
    </location>
</feature>
<feature type="domain" description="Multidrug resistance protein MdtA-like barrel-sandwich hybrid" evidence="3">
    <location>
        <begin position="76"/>
        <end position="197"/>
    </location>
</feature>
<dbReference type="OrthoDB" id="9806939at2"/>
<dbReference type="InterPro" id="IPR058792">
    <property type="entry name" value="Beta-barrel_RND_2"/>
</dbReference>
<feature type="domain" description="CusB-like beta-barrel" evidence="4">
    <location>
        <begin position="209"/>
        <end position="281"/>
    </location>
</feature>
<reference evidence="6 7" key="1">
    <citation type="submission" date="2019-08" db="EMBL/GenBank/DDBJ databases">
        <title>Pelomicrobium methylotrophicum gen. nov., sp. nov. a moderately thermophilic, facultatively anaerobic, lithoautotrophic and methylotrophic bacterium isolated from a terrestrial mud volcano.</title>
        <authorList>
            <person name="Slobodkina G.B."/>
            <person name="Merkel A.Y."/>
            <person name="Slobodkin A.I."/>
        </authorList>
    </citation>
    <scope>NUCLEOTIDE SEQUENCE [LARGE SCALE GENOMIC DNA]</scope>
    <source>
        <strain evidence="6 7">SM250</strain>
    </source>
</reference>
<dbReference type="InterPro" id="IPR058637">
    <property type="entry name" value="YknX-like_C"/>
</dbReference>
<dbReference type="Gene3D" id="2.40.50.100">
    <property type="match status" value="1"/>
</dbReference>